<dbReference type="Proteomes" id="UP001242995">
    <property type="component" value="Unassembled WGS sequence"/>
</dbReference>
<gene>
    <name evidence="4" type="ORF">J2S90_003360</name>
    <name evidence="5" type="ORF">J2S93_002035</name>
</gene>
<evidence type="ECO:0000256" key="1">
    <source>
        <dbReference type="ARBA" id="ARBA00023125"/>
    </source>
</evidence>
<dbReference type="EMBL" id="JAUSTF010000003">
    <property type="protein sequence ID" value="MDQ0180613.1"/>
    <property type="molecule type" value="Genomic_DNA"/>
</dbReference>
<organism evidence="4 7">
    <name type="scientific">Arthrobacter bambusae</name>
    <dbReference type="NCBI Taxonomy" id="1338426"/>
    <lineage>
        <taxon>Bacteria</taxon>
        <taxon>Bacillati</taxon>
        <taxon>Actinomycetota</taxon>
        <taxon>Actinomycetes</taxon>
        <taxon>Micrococcales</taxon>
        <taxon>Micrococcaceae</taxon>
        <taxon>Arthrobacter</taxon>
    </lineage>
</organism>
<evidence type="ECO:0000313" key="4">
    <source>
        <dbReference type="EMBL" id="MDP9906376.1"/>
    </source>
</evidence>
<feature type="DNA-binding region" description="H-T-H motif" evidence="2">
    <location>
        <begin position="40"/>
        <end position="59"/>
    </location>
</feature>
<dbReference type="PROSITE" id="PS50977">
    <property type="entry name" value="HTH_TETR_2"/>
    <property type="match status" value="1"/>
</dbReference>
<dbReference type="Pfam" id="PF00440">
    <property type="entry name" value="TetR_N"/>
    <property type="match status" value="1"/>
</dbReference>
<dbReference type="SUPFAM" id="SSF46689">
    <property type="entry name" value="Homeodomain-like"/>
    <property type="match status" value="1"/>
</dbReference>
<dbReference type="GO" id="GO:0000976">
    <property type="term" value="F:transcription cis-regulatory region binding"/>
    <property type="evidence" value="ECO:0007669"/>
    <property type="project" value="TreeGrafter"/>
</dbReference>
<dbReference type="SUPFAM" id="SSF48498">
    <property type="entry name" value="Tetracyclin repressor-like, C-terminal domain"/>
    <property type="match status" value="1"/>
</dbReference>
<name>A0AAW8DKD6_9MICC</name>
<evidence type="ECO:0000256" key="2">
    <source>
        <dbReference type="PROSITE-ProRule" id="PRU00335"/>
    </source>
</evidence>
<dbReference type="InterPro" id="IPR041678">
    <property type="entry name" value="TetR_C_16"/>
</dbReference>
<dbReference type="PANTHER" id="PTHR30055:SF235">
    <property type="entry name" value="TRANSCRIPTIONAL REGULATORY PROTEIN"/>
    <property type="match status" value="1"/>
</dbReference>
<reference evidence="4 6" key="1">
    <citation type="submission" date="2023-07" db="EMBL/GenBank/DDBJ databases">
        <title>Sorghum-associated microbial communities from plants grown in Nebraska, USA.</title>
        <authorList>
            <person name="Schachtman D."/>
        </authorList>
    </citation>
    <scope>NUCLEOTIDE SEQUENCE</scope>
    <source>
        <strain evidence="4">DS1006</strain>
        <strain evidence="5 6">DS1016</strain>
    </source>
</reference>
<keyword evidence="1 2" id="KW-0238">DNA-binding</keyword>
<dbReference type="EMBL" id="JAUSRG010000011">
    <property type="protein sequence ID" value="MDP9906376.1"/>
    <property type="molecule type" value="Genomic_DNA"/>
</dbReference>
<dbReference type="InterPro" id="IPR009057">
    <property type="entry name" value="Homeodomain-like_sf"/>
</dbReference>
<comment type="caution">
    <text evidence="4">The sequence shown here is derived from an EMBL/GenBank/DDBJ whole genome shotgun (WGS) entry which is preliminary data.</text>
</comment>
<proteinExistence type="predicted"/>
<dbReference type="InterPro" id="IPR050109">
    <property type="entry name" value="HTH-type_TetR-like_transc_reg"/>
</dbReference>
<sequence length="205" mass="22198">MSGGVPPVRRGRRSGGSDSRELILATARRLFAEHGFDGTSLRQVAREAEMDPAMVHHFFKGKDELFAQSIELPADPDEVLAGVESLDPAQRSEAIVRAVLRLWESPAQHGLVAFVRGTIGSKAKTALLREMVARTILSRITAGLPGSPEEAKMRGTLVATQVVGLMLMRYVVRLEPLASASQDEVVRLVAPNVQHYLTGALTPPN</sequence>
<dbReference type="Gene3D" id="1.10.357.10">
    <property type="entry name" value="Tetracycline Repressor, domain 2"/>
    <property type="match status" value="1"/>
</dbReference>
<protein>
    <submittedName>
        <fullName evidence="4">AcrR family transcriptional regulator</fullName>
    </submittedName>
</protein>
<dbReference type="Proteomes" id="UP001230951">
    <property type="component" value="Unassembled WGS sequence"/>
</dbReference>
<dbReference type="Pfam" id="PF17920">
    <property type="entry name" value="TetR_C_16"/>
    <property type="match status" value="1"/>
</dbReference>
<dbReference type="PRINTS" id="PR00455">
    <property type="entry name" value="HTHTETR"/>
</dbReference>
<evidence type="ECO:0000259" key="3">
    <source>
        <dbReference type="PROSITE" id="PS50977"/>
    </source>
</evidence>
<evidence type="ECO:0000313" key="7">
    <source>
        <dbReference type="Proteomes" id="UP001242995"/>
    </source>
</evidence>
<evidence type="ECO:0000313" key="5">
    <source>
        <dbReference type="EMBL" id="MDQ0180613.1"/>
    </source>
</evidence>
<dbReference type="InterPro" id="IPR036271">
    <property type="entry name" value="Tet_transcr_reg_TetR-rel_C_sf"/>
</dbReference>
<dbReference type="AlphaFoldDB" id="A0AAW8DKD6"/>
<dbReference type="InterPro" id="IPR001647">
    <property type="entry name" value="HTH_TetR"/>
</dbReference>
<dbReference type="PANTHER" id="PTHR30055">
    <property type="entry name" value="HTH-TYPE TRANSCRIPTIONAL REGULATOR RUTR"/>
    <property type="match status" value="1"/>
</dbReference>
<dbReference type="GO" id="GO:0003700">
    <property type="term" value="F:DNA-binding transcription factor activity"/>
    <property type="evidence" value="ECO:0007669"/>
    <property type="project" value="TreeGrafter"/>
</dbReference>
<keyword evidence="6" id="KW-1185">Reference proteome</keyword>
<dbReference type="Gene3D" id="1.10.10.60">
    <property type="entry name" value="Homeodomain-like"/>
    <property type="match status" value="1"/>
</dbReference>
<dbReference type="RefSeq" id="WP_306962798.1">
    <property type="nucleotide sequence ID" value="NZ_JAUSRG010000011.1"/>
</dbReference>
<evidence type="ECO:0000313" key="6">
    <source>
        <dbReference type="Proteomes" id="UP001230951"/>
    </source>
</evidence>
<accession>A0AAW8DKD6</accession>
<feature type="domain" description="HTH tetR-type" evidence="3">
    <location>
        <begin position="17"/>
        <end position="77"/>
    </location>
</feature>